<keyword evidence="8" id="KW-0769">Symport</keyword>
<protein>
    <submittedName>
        <fullName evidence="9">Alanine:cation symporter family protein</fullName>
    </submittedName>
</protein>
<feature type="transmembrane region" description="Helical" evidence="8">
    <location>
        <begin position="192"/>
        <end position="213"/>
    </location>
</feature>
<keyword evidence="10" id="KW-1185">Reference proteome</keyword>
<sequence>MLSARTGESKVTTVINFLNTIFWGYILIYGLLAVGIYFTIRLRFQQILRFREMIRSITAAPAADRQGISPFQALCTSLASRVGTGNIAGVAVALVLGGPGAIFWMWMVALVGMATAYAESTLAQLYKVKDKSDTGGVYRGGPAFYIAHGLGLPWLGAVFSVCLILSFGLVFNAVQANSIADAMEGAFGLPKLATGLAIAALTGVVIFGGIRQIAAVAEYVVPFMAGIYLLVAIIVVAMNLSEVPGMLGHIVSNAFGLTEAAGGITGGIAAAMLNGVKRGLFSNEAGMGSAPNIAAAATPNPHHPSSQGFVQAFGVFIDTILICTCTALMILLSGVYVPGGELTGTQLTQSAMADHIGGLGPLFVAVAIFFFAFTSIIGNYAYSEMAMTFLGIGNRAGLITLRCLVLVMVIWGAMQAVTTVFDLADASMGLMATINLIAIVALSGTVVALTRNYFAQREAGQIPKFNIREHPEMAKGVDADIWS</sequence>
<dbReference type="PROSITE" id="PS00873">
    <property type="entry name" value="NA_ALANINE_SYMP"/>
    <property type="match status" value="1"/>
</dbReference>
<name>A0ABX7JPW9_9RHOB</name>
<feature type="transmembrane region" description="Helical" evidence="8">
    <location>
        <begin position="219"/>
        <end position="240"/>
    </location>
</feature>
<organism evidence="9 10">
    <name type="scientific">Paracoccus methylovorus</name>
    <dbReference type="NCBI Taxonomy" id="2812658"/>
    <lineage>
        <taxon>Bacteria</taxon>
        <taxon>Pseudomonadati</taxon>
        <taxon>Pseudomonadota</taxon>
        <taxon>Alphaproteobacteria</taxon>
        <taxon>Rhodobacterales</taxon>
        <taxon>Paracoccaceae</taxon>
        <taxon>Paracoccus</taxon>
    </lineage>
</organism>
<feature type="transmembrane region" description="Helical" evidence="8">
    <location>
        <begin position="312"/>
        <end position="336"/>
    </location>
</feature>
<feature type="transmembrane region" description="Helical" evidence="8">
    <location>
        <begin position="152"/>
        <end position="171"/>
    </location>
</feature>
<keyword evidence="3 8" id="KW-0813">Transport</keyword>
<dbReference type="NCBIfam" id="TIGR00835">
    <property type="entry name" value="agcS"/>
    <property type="match status" value="1"/>
</dbReference>
<keyword evidence="6 8" id="KW-1133">Transmembrane helix</keyword>
<evidence type="ECO:0000256" key="5">
    <source>
        <dbReference type="ARBA" id="ARBA00022692"/>
    </source>
</evidence>
<evidence type="ECO:0000256" key="3">
    <source>
        <dbReference type="ARBA" id="ARBA00022448"/>
    </source>
</evidence>
<dbReference type="PRINTS" id="PR00175">
    <property type="entry name" value="NAALASMPORT"/>
</dbReference>
<comment type="subcellular location">
    <subcellularLocation>
        <location evidence="8">Cell inner membrane</location>
        <topology evidence="8">Multi-pass membrane protein</topology>
    </subcellularLocation>
    <subcellularLocation>
        <location evidence="1">Cell membrane</location>
        <topology evidence="1">Multi-pass membrane protein</topology>
    </subcellularLocation>
</comment>
<evidence type="ECO:0000313" key="10">
    <source>
        <dbReference type="Proteomes" id="UP000663629"/>
    </source>
</evidence>
<dbReference type="InterPro" id="IPR001463">
    <property type="entry name" value="Na/Ala_symport"/>
</dbReference>
<evidence type="ECO:0000256" key="2">
    <source>
        <dbReference type="ARBA" id="ARBA00009261"/>
    </source>
</evidence>
<comment type="similarity">
    <text evidence="2 8">Belongs to the alanine or glycine:cation symporter (AGCS) (TC 2.A.25) family.</text>
</comment>
<keyword evidence="7 8" id="KW-0472">Membrane</keyword>
<evidence type="ECO:0000256" key="7">
    <source>
        <dbReference type="ARBA" id="ARBA00023136"/>
    </source>
</evidence>
<gene>
    <name evidence="9" type="ORF">JWJ88_19550</name>
</gene>
<feature type="transmembrane region" description="Helical" evidence="8">
    <location>
        <begin position="427"/>
        <end position="449"/>
    </location>
</feature>
<evidence type="ECO:0000256" key="6">
    <source>
        <dbReference type="ARBA" id="ARBA00022989"/>
    </source>
</evidence>
<evidence type="ECO:0000256" key="4">
    <source>
        <dbReference type="ARBA" id="ARBA00022475"/>
    </source>
</evidence>
<dbReference type="PANTHER" id="PTHR30330">
    <property type="entry name" value="AGSS FAMILY TRANSPORTER, SODIUM-ALANINE"/>
    <property type="match status" value="1"/>
</dbReference>
<evidence type="ECO:0000256" key="1">
    <source>
        <dbReference type="ARBA" id="ARBA00004651"/>
    </source>
</evidence>
<accession>A0ABX7JPW9</accession>
<feature type="transmembrane region" description="Helical" evidence="8">
    <location>
        <begin position="87"/>
        <end position="107"/>
    </location>
</feature>
<proteinExistence type="inferred from homology"/>
<dbReference type="EMBL" id="CP070371">
    <property type="protein sequence ID" value="QRZ16026.1"/>
    <property type="molecule type" value="Genomic_DNA"/>
</dbReference>
<keyword evidence="5 8" id="KW-0812">Transmembrane</keyword>
<keyword evidence="8" id="KW-0997">Cell inner membrane</keyword>
<evidence type="ECO:0000256" key="8">
    <source>
        <dbReference type="RuleBase" id="RU363064"/>
    </source>
</evidence>
<reference evidence="9 10" key="1">
    <citation type="submission" date="2021-02" db="EMBL/GenBank/DDBJ databases">
        <title>Paracoccus methylovroum sp.nov., a new methanol and methylamine utilizing methylotrophic denitrifer.</title>
        <authorList>
            <person name="Timsy T."/>
            <person name="Behrendt U."/>
            <person name="Ulrich A."/>
            <person name="Spanner T."/>
            <person name="Foesel B.U."/>
            <person name="Horn M.A."/>
            <person name="Kolb S."/>
        </authorList>
    </citation>
    <scope>NUCLEOTIDE SEQUENCE [LARGE SCALE GENOMIC DNA]</scope>
    <source>
        <strain evidence="9 10">H4-D09</strain>
    </source>
</reference>
<evidence type="ECO:0000313" key="9">
    <source>
        <dbReference type="EMBL" id="QRZ16026.1"/>
    </source>
</evidence>
<dbReference type="Proteomes" id="UP000663629">
    <property type="component" value="Chromosome 2"/>
</dbReference>
<keyword evidence="4" id="KW-1003">Cell membrane</keyword>
<dbReference type="Pfam" id="PF01235">
    <property type="entry name" value="Na_Ala_symp"/>
    <property type="match status" value="1"/>
</dbReference>
<dbReference type="Gene3D" id="1.20.1740.10">
    <property type="entry name" value="Amino acid/polyamine transporter I"/>
    <property type="match status" value="1"/>
</dbReference>
<feature type="transmembrane region" description="Helical" evidence="8">
    <location>
        <begin position="356"/>
        <end position="382"/>
    </location>
</feature>
<feature type="transmembrane region" description="Helical" evidence="8">
    <location>
        <begin position="20"/>
        <end position="40"/>
    </location>
</feature>
<dbReference type="PANTHER" id="PTHR30330:SF1">
    <property type="entry name" value="AMINO-ACID CARRIER PROTEIN ALST"/>
    <property type="match status" value="1"/>
</dbReference>